<evidence type="ECO:0000313" key="9">
    <source>
        <dbReference type="EMBL" id="KGF05412.1"/>
    </source>
</evidence>
<dbReference type="EMBL" id="JRMW01000015">
    <property type="protein sequence ID" value="KGF05412.1"/>
    <property type="molecule type" value="Genomic_DNA"/>
</dbReference>
<keyword evidence="4 7" id="KW-0812">Transmembrane</keyword>
<evidence type="ECO:0000256" key="1">
    <source>
        <dbReference type="ARBA" id="ARBA00004429"/>
    </source>
</evidence>
<dbReference type="OrthoDB" id="9772674at2"/>
<dbReference type="AlphaFoldDB" id="A0A095YFV1"/>
<feature type="transmembrane region" description="Helical" evidence="7">
    <location>
        <begin position="139"/>
        <end position="167"/>
    </location>
</feature>
<feature type="transmembrane region" description="Helical" evidence="7">
    <location>
        <begin position="59"/>
        <end position="79"/>
    </location>
</feature>
<name>A0A095YFV1_9FIRM</name>
<dbReference type="eggNOG" id="COG1593">
    <property type="taxonomic scope" value="Bacteria"/>
</dbReference>
<dbReference type="Proteomes" id="UP000029579">
    <property type="component" value="Unassembled WGS sequence"/>
</dbReference>
<feature type="transmembrane region" description="Helical" evidence="7">
    <location>
        <begin position="179"/>
        <end position="199"/>
    </location>
</feature>
<dbReference type="Pfam" id="PF06808">
    <property type="entry name" value="DctM"/>
    <property type="match status" value="1"/>
</dbReference>
<evidence type="ECO:0000256" key="6">
    <source>
        <dbReference type="ARBA" id="ARBA00023136"/>
    </source>
</evidence>
<keyword evidence="2" id="KW-1003">Cell membrane</keyword>
<comment type="caution">
    <text evidence="9">The sequence shown here is derived from an EMBL/GenBank/DDBJ whole genome shotgun (WGS) entry which is preliminary data.</text>
</comment>
<feature type="transmembrane region" description="Helical" evidence="7">
    <location>
        <begin position="278"/>
        <end position="299"/>
    </location>
</feature>
<keyword evidence="5 7" id="KW-1133">Transmembrane helix</keyword>
<evidence type="ECO:0000256" key="3">
    <source>
        <dbReference type="ARBA" id="ARBA00022519"/>
    </source>
</evidence>
<comment type="subcellular location">
    <subcellularLocation>
        <location evidence="1">Cell inner membrane</location>
        <topology evidence="1">Multi-pass membrane protein</topology>
    </subcellularLocation>
</comment>
<feature type="transmembrane region" description="Helical" evidence="7">
    <location>
        <begin position="12"/>
        <end position="38"/>
    </location>
</feature>
<sequence length="432" mass="46909">MSREFLSILPIILVFVLYFLNVPIVFCLFASTLFYFFVIDKGTSPVLVFQKFITSTQNFSLLAIPFFIMAGSIMNYSGISEKLMDFADVLTGHLKGGLGHVNVVLSLLMGGVSGSANADAAMQSKMLVPEMVKKGYSNAFSSAITAASSAVTPVIPPGINLIIYGIIASVSVNKMFIAGYIPGLLMAGSMMVVVAIIANKRDYQPTREKRATAYEVLIQAFKSFWALLFPFGIIASIRIGMVTPSEAGAVAILYSTVVGFFIYKRLKPSDFINIFKETIYGTGSVVLIIVAANVFGYYLSWEQIPQKLTTLLLGITTNKYIMLMICNIILLVLGMFIEGGAAMVITAPLLVPLVTQLGVDPLHFGLVVIVNIMVGGITPPFGSMMFTVCGITRCSIEEFIKEVWPFILAILVVLILITYVPAIVLFLPNLIG</sequence>
<feature type="transmembrane region" description="Helical" evidence="7">
    <location>
        <begin position="220"/>
        <end position="241"/>
    </location>
</feature>
<keyword evidence="3" id="KW-0997">Cell inner membrane</keyword>
<evidence type="ECO:0000313" key="10">
    <source>
        <dbReference type="Proteomes" id="UP000029579"/>
    </source>
</evidence>
<keyword evidence="6 7" id="KW-0472">Membrane</keyword>
<dbReference type="NCBIfam" id="TIGR00786">
    <property type="entry name" value="dctM"/>
    <property type="match status" value="1"/>
</dbReference>
<dbReference type="RefSeq" id="WP_037326150.1">
    <property type="nucleotide sequence ID" value="NZ_JRMW01000015.1"/>
</dbReference>
<dbReference type="PANTHER" id="PTHR33362:SF4">
    <property type="entry name" value="2,3-DIKETO-L-GULONATE TRAP TRANSPORTER LARGE PERMEASE PROTEIN YIAN"/>
    <property type="match status" value="1"/>
</dbReference>
<dbReference type="PIRSF" id="PIRSF006066">
    <property type="entry name" value="HI0050"/>
    <property type="match status" value="1"/>
</dbReference>
<dbReference type="GO" id="GO:0022857">
    <property type="term" value="F:transmembrane transporter activity"/>
    <property type="evidence" value="ECO:0007669"/>
    <property type="project" value="TreeGrafter"/>
</dbReference>
<evidence type="ECO:0000256" key="2">
    <source>
        <dbReference type="ARBA" id="ARBA00022475"/>
    </source>
</evidence>
<feature type="transmembrane region" description="Helical" evidence="7">
    <location>
        <begin position="99"/>
        <end position="118"/>
    </location>
</feature>
<proteinExistence type="predicted"/>
<evidence type="ECO:0000256" key="7">
    <source>
        <dbReference type="SAM" id="Phobius"/>
    </source>
</evidence>
<dbReference type="InterPro" id="IPR010656">
    <property type="entry name" value="DctM"/>
</dbReference>
<gene>
    <name evidence="9" type="ORF">HMPREF1630_00870</name>
</gene>
<feature type="transmembrane region" description="Helical" evidence="7">
    <location>
        <begin position="340"/>
        <end position="359"/>
    </location>
</feature>
<feature type="transmembrane region" description="Helical" evidence="7">
    <location>
        <begin position="247"/>
        <end position="266"/>
    </location>
</feature>
<evidence type="ECO:0000259" key="8">
    <source>
        <dbReference type="Pfam" id="PF06808"/>
    </source>
</evidence>
<accession>A0A095YFV1</accession>
<evidence type="ECO:0000256" key="5">
    <source>
        <dbReference type="ARBA" id="ARBA00022989"/>
    </source>
</evidence>
<feature type="transmembrane region" description="Helical" evidence="7">
    <location>
        <begin position="311"/>
        <end position="333"/>
    </location>
</feature>
<dbReference type="PANTHER" id="PTHR33362">
    <property type="entry name" value="SIALIC ACID TRAP TRANSPORTER PERMEASE PROTEIN SIAT-RELATED"/>
    <property type="match status" value="1"/>
</dbReference>
<feature type="domain" description="TRAP C4-dicarboxylate transport system permease DctM subunit" evidence="8">
    <location>
        <begin position="11"/>
        <end position="423"/>
    </location>
</feature>
<dbReference type="GO" id="GO:0005886">
    <property type="term" value="C:plasma membrane"/>
    <property type="evidence" value="ECO:0007669"/>
    <property type="project" value="UniProtKB-SubCell"/>
</dbReference>
<evidence type="ECO:0000256" key="4">
    <source>
        <dbReference type="ARBA" id="ARBA00022692"/>
    </source>
</evidence>
<feature type="transmembrane region" description="Helical" evidence="7">
    <location>
        <begin position="403"/>
        <end position="427"/>
    </location>
</feature>
<dbReference type="InterPro" id="IPR004681">
    <property type="entry name" value="TRAP_DctM"/>
</dbReference>
<protein>
    <submittedName>
        <fullName evidence="9">C4-dicarboxylate ABC transporter</fullName>
    </submittedName>
</protein>
<feature type="transmembrane region" description="Helical" evidence="7">
    <location>
        <begin position="365"/>
        <end position="391"/>
    </location>
</feature>
<reference evidence="9 10" key="1">
    <citation type="submission" date="2014-07" db="EMBL/GenBank/DDBJ databases">
        <authorList>
            <person name="McCorrison J."/>
            <person name="Sanka R."/>
            <person name="Torralba M."/>
            <person name="Gillis M."/>
            <person name="Haft D.H."/>
            <person name="Methe B."/>
            <person name="Sutton G."/>
            <person name="Nelson K.E."/>
        </authorList>
    </citation>
    <scope>NUCLEOTIDE SEQUENCE [LARGE SCALE GENOMIC DNA]</scope>
    <source>
        <strain evidence="9 10">S7-1-13</strain>
    </source>
</reference>
<organism evidence="9 10">
    <name type="scientific">Anaerococcus lactolyticus S7-1-13</name>
    <dbReference type="NCBI Taxonomy" id="1284686"/>
    <lineage>
        <taxon>Bacteria</taxon>
        <taxon>Bacillati</taxon>
        <taxon>Bacillota</taxon>
        <taxon>Tissierellia</taxon>
        <taxon>Tissierellales</taxon>
        <taxon>Peptoniphilaceae</taxon>
        <taxon>Anaerococcus</taxon>
    </lineage>
</organism>